<gene>
    <name evidence="1" type="ORF">METZ01_LOCUS359573</name>
</gene>
<name>A0A382SA16_9ZZZZ</name>
<accession>A0A382SA16</accession>
<dbReference type="EMBL" id="UINC01127539">
    <property type="protein sequence ID" value="SVD06719.1"/>
    <property type="molecule type" value="Genomic_DNA"/>
</dbReference>
<reference evidence="1" key="1">
    <citation type="submission" date="2018-05" db="EMBL/GenBank/DDBJ databases">
        <authorList>
            <person name="Lanie J.A."/>
            <person name="Ng W.-L."/>
            <person name="Kazmierczak K.M."/>
            <person name="Andrzejewski T.M."/>
            <person name="Davidsen T.M."/>
            <person name="Wayne K.J."/>
            <person name="Tettelin H."/>
            <person name="Glass J.I."/>
            <person name="Rusch D."/>
            <person name="Podicherti R."/>
            <person name="Tsui H.-C.T."/>
            <person name="Winkler M.E."/>
        </authorList>
    </citation>
    <scope>NUCLEOTIDE SEQUENCE</scope>
</reference>
<sequence>MNRRKSRQDIYYGGQAVIEGVMIRGPEHMAIAIRNPEGTITKHTEQLRGIATGRLRSLAFIRGILVLWETLSLGTRAL</sequence>
<proteinExistence type="predicted"/>
<dbReference type="PANTHER" id="PTHR42867:SF1">
    <property type="entry name" value="MEMBRANE PROTEIN-RELATED"/>
    <property type="match status" value="1"/>
</dbReference>
<dbReference type="PANTHER" id="PTHR42867">
    <property type="entry name" value="MEMBRANE PROTEIN-RELATED"/>
    <property type="match status" value="1"/>
</dbReference>
<protein>
    <recommendedName>
        <fullName evidence="2">DUF1385 domain-containing protein</fullName>
    </recommendedName>
</protein>
<feature type="non-terminal residue" evidence="1">
    <location>
        <position position="78"/>
    </location>
</feature>
<dbReference type="AlphaFoldDB" id="A0A382SA16"/>
<evidence type="ECO:0000313" key="1">
    <source>
        <dbReference type="EMBL" id="SVD06719.1"/>
    </source>
</evidence>
<organism evidence="1">
    <name type="scientific">marine metagenome</name>
    <dbReference type="NCBI Taxonomy" id="408172"/>
    <lineage>
        <taxon>unclassified sequences</taxon>
        <taxon>metagenomes</taxon>
        <taxon>ecological metagenomes</taxon>
    </lineage>
</organism>
<evidence type="ECO:0008006" key="2">
    <source>
        <dbReference type="Google" id="ProtNLM"/>
    </source>
</evidence>